<comment type="caution">
    <text evidence="3">The sequence shown here is derived from an EMBL/GenBank/DDBJ whole genome shotgun (WGS) entry which is preliminary data.</text>
</comment>
<dbReference type="EMBL" id="JACXIZ010000007">
    <property type="protein sequence ID" value="MBD2844027.1"/>
    <property type="molecule type" value="Genomic_DNA"/>
</dbReference>
<gene>
    <name evidence="3" type="ORF">IDH44_02390</name>
</gene>
<name>A0A927BPS1_9BACL</name>
<dbReference type="GO" id="GO:0000166">
    <property type="term" value="F:nucleotide binding"/>
    <property type="evidence" value="ECO:0007669"/>
    <property type="project" value="InterPro"/>
</dbReference>
<organism evidence="3 4">
    <name type="scientific">Paenibacillus sabuli</name>
    <dbReference type="NCBI Taxonomy" id="2772509"/>
    <lineage>
        <taxon>Bacteria</taxon>
        <taxon>Bacillati</taxon>
        <taxon>Bacillota</taxon>
        <taxon>Bacilli</taxon>
        <taxon>Bacillales</taxon>
        <taxon>Paenibacillaceae</taxon>
        <taxon>Paenibacillus</taxon>
    </lineage>
</organism>
<feature type="domain" description="GFO/IDH/MocA-like oxidoreductase" evidence="2">
    <location>
        <begin position="142"/>
        <end position="263"/>
    </location>
</feature>
<dbReference type="InterPro" id="IPR051317">
    <property type="entry name" value="Gfo/Idh/MocA_oxidoreduct"/>
</dbReference>
<accession>A0A927BPS1</accession>
<dbReference type="Gene3D" id="3.30.360.10">
    <property type="entry name" value="Dihydrodipicolinate Reductase, domain 2"/>
    <property type="match status" value="1"/>
</dbReference>
<dbReference type="Proteomes" id="UP000621560">
    <property type="component" value="Unassembled WGS sequence"/>
</dbReference>
<dbReference type="Pfam" id="PF22725">
    <property type="entry name" value="GFO_IDH_MocA_C3"/>
    <property type="match status" value="1"/>
</dbReference>
<keyword evidence="4" id="KW-1185">Reference proteome</keyword>
<dbReference type="PANTHER" id="PTHR43708:SF8">
    <property type="entry name" value="OXIDOREDUCTASE"/>
    <property type="match status" value="1"/>
</dbReference>
<dbReference type="PANTHER" id="PTHR43708">
    <property type="entry name" value="CONSERVED EXPRESSED OXIDOREDUCTASE (EUROFUNG)"/>
    <property type="match status" value="1"/>
</dbReference>
<dbReference type="Pfam" id="PF01408">
    <property type="entry name" value="GFO_IDH_MocA"/>
    <property type="match status" value="1"/>
</dbReference>
<dbReference type="Gene3D" id="3.40.50.720">
    <property type="entry name" value="NAD(P)-binding Rossmann-like Domain"/>
    <property type="match status" value="1"/>
</dbReference>
<dbReference type="InterPro" id="IPR000683">
    <property type="entry name" value="Gfo/Idh/MocA-like_OxRdtase_N"/>
</dbReference>
<dbReference type="AlphaFoldDB" id="A0A927BPS1"/>
<sequence>MTAHPHPPSLPPLRAALIGAGQVARAMHIPAHLALSGSRLQTIVDRDMDAARQLAERHGIPDATDRYERVLADPTIDWVDIATPNATHLPLALEALEAGKHVLVQKPMAPTAAEARRMLEAARRHKRHLDVFMCFRGDSAIRALGGLLADGAFGRLISLRGKMVSASARTAPPSGWRQREQSGGLLQLGIHMLDLLELLGGRARWIAAHTARGFSASDGDDAAFVWLGLEGDATAVLETEYCAYVTPETPLYTLEINGTHGHARYRLETGALEIRLADEAPVGAYTCPGGGAAAHLTFAHTLGGAAMSVMHQQFADRLHGAPDYSGALAGIRALELLEAIQSAASSGSRIQLEA</sequence>
<evidence type="ECO:0000259" key="1">
    <source>
        <dbReference type="Pfam" id="PF01408"/>
    </source>
</evidence>
<dbReference type="InterPro" id="IPR055170">
    <property type="entry name" value="GFO_IDH_MocA-like_dom"/>
</dbReference>
<proteinExistence type="predicted"/>
<dbReference type="RefSeq" id="WP_190914311.1">
    <property type="nucleotide sequence ID" value="NZ_JACXIZ010000007.1"/>
</dbReference>
<reference evidence="3" key="1">
    <citation type="submission" date="2020-09" db="EMBL/GenBank/DDBJ databases">
        <title>A novel bacterium of genus Paenibacillus, isolated from South China Sea.</title>
        <authorList>
            <person name="Huang H."/>
            <person name="Mo K."/>
            <person name="Hu Y."/>
        </authorList>
    </citation>
    <scope>NUCLEOTIDE SEQUENCE</scope>
    <source>
        <strain evidence="3">IB182496</strain>
    </source>
</reference>
<dbReference type="InterPro" id="IPR036291">
    <property type="entry name" value="NAD(P)-bd_dom_sf"/>
</dbReference>
<feature type="domain" description="Gfo/Idh/MocA-like oxidoreductase N-terminal" evidence="1">
    <location>
        <begin position="14"/>
        <end position="130"/>
    </location>
</feature>
<evidence type="ECO:0000313" key="3">
    <source>
        <dbReference type="EMBL" id="MBD2844027.1"/>
    </source>
</evidence>
<evidence type="ECO:0000259" key="2">
    <source>
        <dbReference type="Pfam" id="PF22725"/>
    </source>
</evidence>
<dbReference type="SUPFAM" id="SSF51735">
    <property type="entry name" value="NAD(P)-binding Rossmann-fold domains"/>
    <property type="match status" value="1"/>
</dbReference>
<evidence type="ECO:0000313" key="4">
    <source>
        <dbReference type="Proteomes" id="UP000621560"/>
    </source>
</evidence>
<dbReference type="SUPFAM" id="SSF55347">
    <property type="entry name" value="Glyceraldehyde-3-phosphate dehydrogenase-like, C-terminal domain"/>
    <property type="match status" value="1"/>
</dbReference>
<protein>
    <submittedName>
        <fullName evidence="3">Gfo/Idh/MocA family oxidoreductase</fullName>
    </submittedName>
</protein>